<dbReference type="Proteomes" id="UP001500755">
    <property type="component" value="Unassembled WGS sequence"/>
</dbReference>
<keyword evidence="2" id="KW-0663">Pyridoxal phosphate</keyword>
<dbReference type="Gene3D" id="2.40.37.10">
    <property type="entry name" value="Lyase, Ornithine Decarboxylase, Chain A, domain 1"/>
    <property type="match status" value="1"/>
</dbReference>
<keyword evidence="6" id="KW-1185">Reference proteome</keyword>
<reference evidence="6" key="1">
    <citation type="journal article" date="2019" name="Int. J. Syst. Evol. Microbiol.">
        <title>The Global Catalogue of Microorganisms (GCM) 10K type strain sequencing project: providing services to taxonomists for standard genome sequencing and annotation.</title>
        <authorList>
            <consortium name="The Broad Institute Genomics Platform"/>
            <consortium name="The Broad Institute Genome Sequencing Center for Infectious Disease"/>
            <person name="Wu L."/>
            <person name="Ma J."/>
        </authorList>
    </citation>
    <scope>NUCLEOTIDE SEQUENCE [LARGE SCALE GENOMIC DNA]</scope>
    <source>
        <strain evidence="6">JCM 14546</strain>
    </source>
</reference>
<evidence type="ECO:0000256" key="1">
    <source>
        <dbReference type="ARBA" id="ARBA00001933"/>
    </source>
</evidence>
<dbReference type="InterPro" id="IPR029066">
    <property type="entry name" value="PLP-binding_barrel"/>
</dbReference>
<dbReference type="PANTHER" id="PTHR30511">
    <property type="entry name" value="ALANINE RACEMASE"/>
    <property type="match status" value="1"/>
</dbReference>
<dbReference type="Gene3D" id="3.20.20.10">
    <property type="entry name" value="Alanine racemase"/>
    <property type="match status" value="1"/>
</dbReference>
<proteinExistence type="predicted"/>
<gene>
    <name evidence="5" type="ORF">GCM10009755_06390</name>
</gene>
<evidence type="ECO:0000259" key="4">
    <source>
        <dbReference type="SMART" id="SM01005"/>
    </source>
</evidence>
<comment type="cofactor">
    <cofactor evidence="1">
        <name>pyridoxal 5'-phosphate</name>
        <dbReference type="ChEBI" id="CHEBI:597326"/>
    </cofactor>
</comment>
<dbReference type="Pfam" id="PF00842">
    <property type="entry name" value="Ala_racemase_C"/>
    <property type="match status" value="1"/>
</dbReference>
<dbReference type="PANTHER" id="PTHR30511:SF0">
    <property type="entry name" value="ALANINE RACEMASE, CATABOLIC-RELATED"/>
    <property type="match status" value="1"/>
</dbReference>
<dbReference type="SUPFAM" id="SSF51419">
    <property type="entry name" value="PLP-binding barrel"/>
    <property type="match status" value="1"/>
</dbReference>
<dbReference type="EMBL" id="BAAANO010000005">
    <property type="protein sequence ID" value="GAA2000946.1"/>
    <property type="molecule type" value="Genomic_DNA"/>
</dbReference>
<protein>
    <recommendedName>
        <fullName evidence="4">Alanine racemase C-terminal domain-containing protein</fullName>
    </recommendedName>
</protein>
<keyword evidence="3" id="KW-0413">Isomerase</keyword>
<comment type="caution">
    <text evidence="5">The sequence shown here is derived from an EMBL/GenBank/DDBJ whole genome shotgun (WGS) entry which is preliminary data.</text>
</comment>
<sequence length="212" mass="21905">MRKAHGALGDPERLGVHAANSPAALTRTPVPGTMARVGLATYGLSPFEGRTPAELGLRPALSLHSTVLALKDVPAGHGASYGLVYTAPRATRFALVAGGYADGIPRSASGRAEVVIHGRRYPQVGRVAMDQIVVDLGPGPAADAVERPADDAASGEVPPVAVGDDVVLLGDGITGPSAEEWGTWAGTVNYEIVTRLGSRTGRRYVHSEEEIG</sequence>
<evidence type="ECO:0000256" key="2">
    <source>
        <dbReference type="ARBA" id="ARBA00022898"/>
    </source>
</evidence>
<evidence type="ECO:0000256" key="3">
    <source>
        <dbReference type="ARBA" id="ARBA00023235"/>
    </source>
</evidence>
<dbReference type="SUPFAM" id="SSF50621">
    <property type="entry name" value="Alanine racemase C-terminal domain-like"/>
    <property type="match status" value="1"/>
</dbReference>
<dbReference type="InterPro" id="IPR000821">
    <property type="entry name" value="Ala_racemase"/>
</dbReference>
<dbReference type="InterPro" id="IPR009006">
    <property type="entry name" value="Ala_racemase/Decarboxylase_C"/>
</dbReference>
<dbReference type="InterPro" id="IPR011079">
    <property type="entry name" value="Ala_racemase_C"/>
</dbReference>
<evidence type="ECO:0000313" key="5">
    <source>
        <dbReference type="EMBL" id="GAA2000946.1"/>
    </source>
</evidence>
<accession>A0ABP5EQG9</accession>
<organism evidence="5 6">
    <name type="scientific">Brevibacterium samyangense</name>
    <dbReference type="NCBI Taxonomy" id="366888"/>
    <lineage>
        <taxon>Bacteria</taxon>
        <taxon>Bacillati</taxon>
        <taxon>Actinomycetota</taxon>
        <taxon>Actinomycetes</taxon>
        <taxon>Micrococcales</taxon>
        <taxon>Brevibacteriaceae</taxon>
        <taxon>Brevibacterium</taxon>
    </lineage>
</organism>
<feature type="domain" description="Alanine racemase C-terminal" evidence="4">
    <location>
        <begin position="60"/>
        <end position="205"/>
    </location>
</feature>
<evidence type="ECO:0000313" key="6">
    <source>
        <dbReference type="Proteomes" id="UP001500755"/>
    </source>
</evidence>
<dbReference type="SMART" id="SM01005">
    <property type="entry name" value="Ala_racemase_C"/>
    <property type="match status" value="1"/>
</dbReference>
<dbReference type="PRINTS" id="PR00992">
    <property type="entry name" value="ALARACEMASE"/>
</dbReference>
<name>A0ABP5EQG9_9MICO</name>